<proteinExistence type="inferred from homology"/>
<evidence type="ECO:0000256" key="3">
    <source>
        <dbReference type="ARBA" id="ARBA00022729"/>
    </source>
</evidence>
<dbReference type="Proteomes" id="UP000675163">
    <property type="component" value="Unassembled WGS sequence"/>
</dbReference>
<dbReference type="GO" id="GO:1901982">
    <property type="term" value="F:maltose binding"/>
    <property type="evidence" value="ECO:0007669"/>
    <property type="project" value="TreeGrafter"/>
</dbReference>
<dbReference type="GO" id="GO:0055052">
    <property type="term" value="C:ATP-binding cassette (ABC) transporter complex, substrate-binding subunit-containing"/>
    <property type="evidence" value="ECO:0007669"/>
    <property type="project" value="TreeGrafter"/>
</dbReference>
<keyword evidence="2" id="KW-0813">Transport</keyword>
<dbReference type="AlphaFoldDB" id="A0A940PRM8"/>
<dbReference type="EMBL" id="JAFIDA010000001">
    <property type="protein sequence ID" value="MBP1326284.1"/>
    <property type="molecule type" value="Genomic_DNA"/>
</dbReference>
<evidence type="ECO:0000256" key="2">
    <source>
        <dbReference type="ARBA" id="ARBA00022448"/>
    </source>
</evidence>
<feature type="signal peptide" evidence="4">
    <location>
        <begin position="1"/>
        <end position="25"/>
    </location>
</feature>
<evidence type="ECO:0000256" key="1">
    <source>
        <dbReference type="ARBA" id="ARBA00008520"/>
    </source>
</evidence>
<dbReference type="SUPFAM" id="SSF53850">
    <property type="entry name" value="Periplasmic binding protein-like II"/>
    <property type="match status" value="1"/>
</dbReference>
<dbReference type="Gene3D" id="3.40.190.10">
    <property type="entry name" value="Periplasmic binding protein-like II"/>
    <property type="match status" value="1"/>
</dbReference>
<evidence type="ECO:0000313" key="6">
    <source>
        <dbReference type="Proteomes" id="UP000675163"/>
    </source>
</evidence>
<dbReference type="PANTHER" id="PTHR30061:SF50">
    <property type="entry name" value="MALTOSE_MALTODEXTRIN-BINDING PERIPLASMIC PROTEIN"/>
    <property type="match status" value="1"/>
</dbReference>
<evidence type="ECO:0000256" key="4">
    <source>
        <dbReference type="SAM" id="SignalP"/>
    </source>
</evidence>
<dbReference type="PROSITE" id="PS51257">
    <property type="entry name" value="PROKAR_LIPOPROTEIN"/>
    <property type="match status" value="1"/>
</dbReference>
<dbReference type="GO" id="GO:0042956">
    <property type="term" value="P:maltodextrin transmembrane transport"/>
    <property type="evidence" value="ECO:0007669"/>
    <property type="project" value="TreeGrafter"/>
</dbReference>
<dbReference type="GO" id="GO:0015768">
    <property type="term" value="P:maltose transport"/>
    <property type="evidence" value="ECO:0007669"/>
    <property type="project" value="TreeGrafter"/>
</dbReference>
<organism evidence="5 6">
    <name type="scientific">Leucobacter exalbidus</name>
    <dbReference type="NCBI Taxonomy" id="662960"/>
    <lineage>
        <taxon>Bacteria</taxon>
        <taxon>Bacillati</taxon>
        <taxon>Actinomycetota</taxon>
        <taxon>Actinomycetes</taxon>
        <taxon>Micrococcales</taxon>
        <taxon>Microbacteriaceae</taxon>
        <taxon>Leucobacter</taxon>
    </lineage>
</organism>
<reference evidence="5" key="1">
    <citation type="submission" date="2021-02" db="EMBL/GenBank/DDBJ databases">
        <title>Sequencing the genomes of 1000 actinobacteria strains.</title>
        <authorList>
            <person name="Klenk H.-P."/>
        </authorList>
    </citation>
    <scope>NUCLEOTIDE SEQUENCE</scope>
    <source>
        <strain evidence="5">DSM 22850</strain>
    </source>
</reference>
<name>A0A940PRM8_9MICO</name>
<feature type="chain" id="PRO_5038604433" evidence="4">
    <location>
        <begin position="26"/>
        <end position="440"/>
    </location>
</feature>
<dbReference type="PANTHER" id="PTHR30061">
    <property type="entry name" value="MALTOSE-BINDING PERIPLASMIC PROTEIN"/>
    <property type="match status" value="1"/>
</dbReference>
<sequence length="440" mass="45894">MAIHSRLTRTAAIVAVGAMSAFGLAACSSGTTGDASKPAGDEAVTVEYMHRLPDGEGMTAVADTVARWNEENPNIQVKTTKFDGHAQDMVLKLETDIKAGNAPCLAQVGYGEVPQLFVKGMLEDVATEAAKYKANYSGGAYAGMQVGEAVVGLPQDTGPLVYFYNEAEFEKLGLKVPATIADLTADAAKATEAGKFTTAFSADEAQNWLTSQTAAAGDTWFSTVGDEWKVDTTGAGSERVAALWQGLLDDKQTLVAERWGEGFSKAITDGTLIGHIGAGWEAGFLLDSLDGTDAEGQWRVAQLPDFGAGELTGPNGGSGVAVLKGCENQEQAMAFNDWFNTQIDDLGSQGLVVAATTGVPKTSEKMLRQFGGQDVLGELATATENLNADFVYAPGFATLGKMNETAAAAATGKAKVIDIFTTAETTMVTALTDLGLPVAK</sequence>
<gene>
    <name evidence="5" type="ORF">JOF28_001516</name>
</gene>
<keyword evidence="5" id="KW-0762">Sugar transport</keyword>
<evidence type="ECO:0000313" key="5">
    <source>
        <dbReference type="EMBL" id="MBP1326284.1"/>
    </source>
</evidence>
<keyword evidence="6" id="KW-1185">Reference proteome</keyword>
<comment type="caution">
    <text evidence="5">The sequence shown here is derived from an EMBL/GenBank/DDBJ whole genome shotgun (WGS) entry which is preliminary data.</text>
</comment>
<accession>A0A940PRM8</accession>
<comment type="similarity">
    <text evidence="1">Belongs to the bacterial solute-binding protein 1 family.</text>
</comment>
<protein>
    <submittedName>
        <fullName evidence="5">Multiple sugar transport system substrate-binding protein</fullName>
    </submittedName>
</protein>
<keyword evidence="3 4" id="KW-0732">Signal</keyword>